<proteinExistence type="predicted"/>
<accession>A0A6L2JUV3</accession>
<sequence length="166" mass="17934">MLSNGCNMSCFSSGGFQFSSSGFQFSSGVCGDFLGQLCYDGIHNRAEVSRSNSFDVLNLVENDGVLGTNGGIINLTINEANSNGSSFWNVNSSSLSTTLVIEKINNIKKLVIDGKVTLVDYEGKPLEKIVYSRDYDSDDEVASDDNEMVSFLAKKGGYGTQSFLKQ</sequence>
<organism evidence="1">
    <name type="scientific">Tanacetum cinerariifolium</name>
    <name type="common">Dalmatian daisy</name>
    <name type="synonym">Chrysanthemum cinerariifolium</name>
    <dbReference type="NCBI Taxonomy" id="118510"/>
    <lineage>
        <taxon>Eukaryota</taxon>
        <taxon>Viridiplantae</taxon>
        <taxon>Streptophyta</taxon>
        <taxon>Embryophyta</taxon>
        <taxon>Tracheophyta</taxon>
        <taxon>Spermatophyta</taxon>
        <taxon>Magnoliopsida</taxon>
        <taxon>eudicotyledons</taxon>
        <taxon>Gunneridae</taxon>
        <taxon>Pentapetalae</taxon>
        <taxon>asterids</taxon>
        <taxon>campanulids</taxon>
        <taxon>Asterales</taxon>
        <taxon>Asteraceae</taxon>
        <taxon>Asteroideae</taxon>
        <taxon>Anthemideae</taxon>
        <taxon>Anthemidinae</taxon>
        <taxon>Tanacetum</taxon>
    </lineage>
</organism>
<comment type="caution">
    <text evidence="1">The sequence shown here is derived from an EMBL/GenBank/DDBJ whole genome shotgun (WGS) entry which is preliminary data.</text>
</comment>
<name>A0A6L2JUV3_TANCI</name>
<protein>
    <submittedName>
        <fullName evidence="1">Uncharacterized protein</fullName>
    </submittedName>
</protein>
<dbReference type="EMBL" id="BKCJ010001308">
    <property type="protein sequence ID" value="GEU40490.1"/>
    <property type="molecule type" value="Genomic_DNA"/>
</dbReference>
<dbReference type="AlphaFoldDB" id="A0A6L2JUV3"/>
<reference evidence="1" key="1">
    <citation type="journal article" date="2019" name="Sci. Rep.">
        <title>Draft genome of Tanacetum cinerariifolium, the natural source of mosquito coil.</title>
        <authorList>
            <person name="Yamashiro T."/>
            <person name="Shiraishi A."/>
            <person name="Satake H."/>
            <person name="Nakayama K."/>
        </authorList>
    </citation>
    <scope>NUCLEOTIDE SEQUENCE</scope>
</reference>
<gene>
    <name evidence="1" type="ORF">Tci_012468</name>
</gene>
<evidence type="ECO:0000313" key="1">
    <source>
        <dbReference type="EMBL" id="GEU40490.1"/>
    </source>
</evidence>